<evidence type="ECO:0000313" key="8">
    <source>
        <dbReference type="Proteomes" id="UP001276659"/>
    </source>
</evidence>
<dbReference type="PANTHER" id="PTHR47178:SF3">
    <property type="entry name" value="FAD-BINDING DOMAIN-CONTAINING PROTEIN"/>
    <property type="match status" value="1"/>
</dbReference>
<proteinExistence type="predicted"/>
<dbReference type="SUPFAM" id="SSF51905">
    <property type="entry name" value="FAD/NAD(P)-binding domain"/>
    <property type="match status" value="1"/>
</dbReference>
<protein>
    <recommendedName>
        <fullName evidence="6">FAD-binding domain-containing protein</fullName>
    </recommendedName>
</protein>
<dbReference type="Proteomes" id="UP001276659">
    <property type="component" value="Unassembled WGS sequence"/>
</dbReference>
<evidence type="ECO:0000256" key="1">
    <source>
        <dbReference type="ARBA" id="ARBA00001974"/>
    </source>
</evidence>
<dbReference type="GO" id="GO:0071949">
    <property type="term" value="F:FAD binding"/>
    <property type="evidence" value="ECO:0007669"/>
    <property type="project" value="InterPro"/>
</dbReference>
<gene>
    <name evidence="7" type="ORF">OEA41_009585</name>
</gene>
<dbReference type="Pfam" id="PF01494">
    <property type="entry name" value="FAD_binding_3"/>
    <property type="match status" value="1"/>
</dbReference>
<sequence length="288" mass="31974">MEPSNSSPNFHVLIVGGDSTAQVDPNRAPRKDDFFPIFNAQTGDLLKQMPTPNVFRLNRSKFRALIAEGVDIQYSKRLRTVTHLDATANGKNLVTVIFEDGTEVTGDLLIGADGSRSRVREYLLGPRQAAVQLLPLVGCLAIITTFPADLASAWGSWVQKLTEPFRSAYGSVPVDAPIWFERLAHWQTMAWDNRSGTVTLAGDAAYPMDFHCGQGLSNAIHDAAYLCRALAKHVEDEKLLPEAVAAYENEVVRRGRKAVEESAMNSLMVHEWEKMRESMPFRNGMKQT</sequence>
<feature type="domain" description="FAD-binding" evidence="6">
    <location>
        <begin position="170"/>
        <end position="261"/>
    </location>
</feature>
<keyword evidence="3" id="KW-0274">FAD</keyword>
<name>A0AAE0DHW5_9LECA</name>
<comment type="cofactor">
    <cofactor evidence="1">
        <name>FAD</name>
        <dbReference type="ChEBI" id="CHEBI:57692"/>
    </cofactor>
</comment>
<evidence type="ECO:0000259" key="6">
    <source>
        <dbReference type="Pfam" id="PF01494"/>
    </source>
</evidence>
<reference evidence="7" key="1">
    <citation type="submission" date="2022-11" db="EMBL/GenBank/DDBJ databases">
        <title>Chromosomal genome sequence assembly and mating type (MAT) locus characterization of the leprose asexual lichenized fungus Lepraria neglecta (Nyl.) Erichsen.</title>
        <authorList>
            <person name="Allen J.L."/>
            <person name="Pfeffer B."/>
        </authorList>
    </citation>
    <scope>NUCLEOTIDE SEQUENCE</scope>
    <source>
        <strain evidence="7">Allen 5258</strain>
    </source>
</reference>
<comment type="caution">
    <text evidence="7">The sequence shown here is derived from an EMBL/GenBank/DDBJ whole genome shotgun (WGS) entry which is preliminary data.</text>
</comment>
<organism evidence="7 8">
    <name type="scientific">Lepraria neglecta</name>
    <dbReference type="NCBI Taxonomy" id="209136"/>
    <lineage>
        <taxon>Eukaryota</taxon>
        <taxon>Fungi</taxon>
        <taxon>Dikarya</taxon>
        <taxon>Ascomycota</taxon>
        <taxon>Pezizomycotina</taxon>
        <taxon>Lecanoromycetes</taxon>
        <taxon>OSLEUM clade</taxon>
        <taxon>Lecanoromycetidae</taxon>
        <taxon>Lecanorales</taxon>
        <taxon>Lecanorineae</taxon>
        <taxon>Stereocaulaceae</taxon>
        <taxon>Lepraria</taxon>
    </lineage>
</organism>
<dbReference type="InterPro" id="IPR036188">
    <property type="entry name" value="FAD/NAD-bd_sf"/>
</dbReference>
<evidence type="ECO:0000256" key="2">
    <source>
        <dbReference type="ARBA" id="ARBA00022630"/>
    </source>
</evidence>
<dbReference type="PANTHER" id="PTHR47178">
    <property type="entry name" value="MONOOXYGENASE, FAD-BINDING"/>
    <property type="match status" value="1"/>
</dbReference>
<dbReference type="AlphaFoldDB" id="A0AAE0DHW5"/>
<keyword evidence="5" id="KW-0503">Monooxygenase</keyword>
<keyword evidence="8" id="KW-1185">Reference proteome</keyword>
<keyword evidence="4" id="KW-0560">Oxidoreductase</keyword>
<accession>A0AAE0DHW5</accession>
<dbReference type="InterPro" id="IPR002938">
    <property type="entry name" value="FAD-bd"/>
</dbReference>
<evidence type="ECO:0000256" key="5">
    <source>
        <dbReference type="ARBA" id="ARBA00023033"/>
    </source>
</evidence>
<dbReference type="EMBL" id="JASNWA010000009">
    <property type="protein sequence ID" value="KAK3170199.1"/>
    <property type="molecule type" value="Genomic_DNA"/>
</dbReference>
<dbReference type="Gene3D" id="3.50.50.60">
    <property type="entry name" value="FAD/NAD(P)-binding domain"/>
    <property type="match status" value="2"/>
</dbReference>
<evidence type="ECO:0000256" key="3">
    <source>
        <dbReference type="ARBA" id="ARBA00022827"/>
    </source>
</evidence>
<dbReference type="GO" id="GO:0004497">
    <property type="term" value="F:monooxygenase activity"/>
    <property type="evidence" value="ECO:0007669"/>
    <property type="project" value="UniProtKB-KW"/>
</dbReference>
<keyword evidence="2" id="KW-0285">Flavoprotein</keyword>
<evidence type="ECO:0000256" key="4">
    <source>
        <dbReference type="ARBA" id="ARBA00023002"/>
    </source>
</evidence>
<evidence type="ECO:0000313" key="7">
    <source>
        <dbReference type="EMBL" id="KAK3170199.1"/>
    </source>
</evidence>